<reference evidence="2 3" key="1">
    <citation type="journal article" date="2011" name="Int. J. Syst. Evol. Microbiol.">
        <title>Zhongshania antarctica gen. nov., sp. nov. and Zhongshania guokunii sp. nov., gammaproteobacteria respectively isolated from coastal attached (fast) ice and surface seawater of the Antarctic.</title>
        <authorList>
            <person name="Li H.J."/>
            <person name="Zhang X.Y."/>
            <person name="Chen C.X."/>
            <person name="Zhang Y.J."/>
            <person name="Gao Z.M."/>
            <person name="Yu Y."/>
            <person name="Chen X.L."/>
            <person name="Chen B."/>
            <person name="Zhang Y.Z."/>
        </authorList>
    </citation>
    <scope>NUCLEOTIDE SEQUENCE [LARGE SCALE GENOMIC DNA]</scope>
    <source>
        <strain evidence="2 3">ZS6-22T</strain>
    </source>
</reference>
<dbReference type="InterPro" id="IPR010438">
    <property type="entry name" value="Lambda_Bor"/>
</dbReference>
<proteinExistence type="predicted"/>
<feature type="signal peptide" evidence="1">
    <location>
        <begin position="1"/>
        <end position="20"/>
    </location>
</feature>
<feature type="chain" id="PRO_5045848762" description="Bor protein" evidence="1">
    <location>
        <begin position="21"/>
        <end position="99"/>
    </location>
</feature>
<dbReference type="Proteomes" id="UP001557485">
    <property type="component" value="Unassembled WGS sequence"/>
</dbReference>
<gene>
    <name evidence="2" type="ORF">AB4876_13930</name>
</gene>
<evidence type="ECO:0000256" key="1">
    <source>
        <dbReference type="SAM" id="SignalP"/>
    </source>
</evidence>
<name>A0ABV3U9B1_9GAMM</name>
<keyword evidence="3" id="KW-1185">Reference proteome</keyword>
<sequence>MYLKRIAVFALLLASAGCTTIHFDNGTPNEAKIVTEQWHHNAILALVEVSDPVNLSEECGSSTWSSVETELSFLNAFASGFVNFVLPVWYPKTVEVSCN</sequence>
<evidence type="ECO:0000313" key="2">
    <source>
        <dbReference type="EMBL" id="MEX1670016.1"/>
    </source>
</evidence>
<organism evidence="2 3">
    <name type="scientific">Zhongshania guokunii</name>
    <dbReference type="NCBI Taxonomy" id="641783"/>
    <lineage>
        <taxon>Bacteria</taxon>
        <taxon>Pseudomonadati</taxon>
        <taxon>Pseudomonadota</taxon>
        <taxon>Gammaproteobacteria</taxon>
        <taxon>Cellvibrionales</taxon>
        <taxon>Spongiibacteraceae</taxon>
        <taxon>Zhongshania</taxon>
    </lineage>
</organism>
<dbReference type="RefSeq" id="WP_368382388.1">
    <property type="nucleotide sequence ID" value="NZ_JBFRYA010000012.1"/>
</dbReference>
<evidence type="ECO:0000313" key="3">
    <source>
        <dbReference type="Proteomes" id="UP001557485"/>
    </source>
</evidence>
<dbReference type="PROSITE" id="PS51257">
    <property type="entry name" value="PROKAR_LIPOPROTEIN"/>
    <property type="match status" value="1"/>
</dbReference>
<dbReference type="Pfam" id="PF06291">
    <property type="entry name" value="Lambda_Bor"/>
    <property type="match status" value="1"/>
</dbReference>
<accession>A0ABV3U9B1</accession>
<keyword evidence="1" id="KW-0732">Signal</keyword>
<dbReference type="EMBL" id="JBFRYA010000012">
    <property type="protein sequence ID" value="MEX1670016.1"/>
    <property type="molecule type" value="Genomic_DNA"/>
</dbReference>
<comment type="caution">
    <text evidence="2">The sequence shown here is derived from an EMBL/GenBank/DDBJ whole genome shotgun (WGS) entry which is preliminary data.</text>
</comment>
<evidence type="ECO:0008006" key="4">
    <source>
        <dbReference type="Google" id="ProtNLM"/>
    </source>
</evidence>
<protein>
    <recommendedName>
        <fullName evidence="4">Bor protein</fullName>
    </recommendedName>
</protein>